<dbReference type="Gene3D" id="3.30.1300.10">
    <property type="entry name" value="Pantoate-beta-alanine ligase, C-terminal domain"/>
    <property type="match status" value="1"/>
</dbReference>
<proteinExistence type="inferred from homology"/>
<evidence type="ECO:0000256" key="5">
    <source>
        <dbReference type="ARBA" id="ARBA00022655"/>
    </source>
</evidence>
<evidence type="ECO:0000256" key="1">
    <source>
        <dbReference type="ARBA" id="ARBA00004990"/>
    </source>
</evidence>
<dbReference type="InterPro" id="IPR003721">
    <property type="entry name" value="Pantoate_ligase"/>
</dbReference>
<evidence type="ECO:0000256" key="2">
    <source>
        <dbReference type="ARBA" id="ARBA00009256"/>
    </source>
</evidence>
<dbReference type="AlphaFoldDB" id="A0A1W1CHN6"/>
<evidence type="ECO:0000313" key="9">
    <source>
        <dbReference type="EMBL" id="SFV65378.1"/>
    </source>
</evidence>
<dbReference type="GO" id="GO:0015940">
    <property type="term" value="P:pantothenate biosynthetic process"/>
    <property type="evidence" value="ECO:0007669"/>
    <property type="project" value="UniProtKB-UniPathway"/>
</dbReference>
<dbReference type="InterPro" id="IPR004821">
    <property type="entry name" value="Cyt_trans-like"/>
</dbReference>
<dbReference type="InterPro" id="IPR042176">
    <property type="entry name" value="Pantoate_ligase_C"/>
</dbReference>
<dbReference type="EC" id="6.3.2.1" evidence="3"/>
<sequence length="278" mass="31231">MIIVNSIEALFEATKKLNGSVGFVPTMGALHEGHLTLIRQARVENDTVVVSIFVNPTQFLEGEDLDAYPRKEKADSKICELAGVDIVFMPNVDMMYESDELSITAPAIRGFILEGTKRAGHFDGMLQVVMKLLNLIAYNKPSSFRAYFGKKDAQQLVLIEQMVRNYFINVEIVPCDIVRDSDGLALSSRNVYLSKEERKKALSLSRSLKSATDMIIRKEFDVELIKKEMLSKLLEIDVEYVAVVNREFKSIDSVELGNTIILVAGYVGTTRLIDNLWV</sequence>
<dbReference type="CDD" id="cd00560">
    <property type="entry name" value="PanC"/>
    <property type="match status" value="1"/>
</dbReference>
<dbReference type="InterPro" id="IPR014729">
    <property type="entry name" value="Rossmann-like_a/b/a_fold"/>
</dbReference>
<evidence type="ECO:0000256" key="8">
    <source>
        <dbReference type="ARBA" id="ARBA00048258"/>
    </source>
</evidence>
<dbReference type="SUPFAM" id="SSF52374">
    <property type="entry name" value="Nucleotidylyl transferase"/>
    <property type="match status" value="1"/>
</dbReference>
<comment type="similarity">
    <text evidence="2">Belongs to the pantothenate synthetase family.</text>
</comment>
<dbReference type="HAMAP" id="MF_00158">
    <property type="entry name" value="PanC"/>
    <property type="match status" value="1"/>
</dbReference>
<dbReference type="Pfam" id="PF02569">
    <property type="entry name" value="Pantoate_ligase"/>
    <property type="match status" value="1"/>
</dbReference>
<comment type="pathway">
    <text evidence="1">Cofactor biosynthesis; (R)-pantothenate biosynthesis; (R)-pantothenate from (R)-pantoate and beta-alanine: step 1/1.</text>
</comment>
<dbReference type="NCBIfam" id="TIGR00018">
    <property type="entry name" value="panC"/>
    <property type="match status" value="1"/>
</dbReference>
<evidence type="ECO:0000256" key="6">
    <source>
        <dbReference type="ARBA" id="ARBA00022741"/>
    </source>
</evidence>
<keyword evidence="6" id="KW-0547">Nucleotide-binding</keyword>
<dbReference type="NCBIfam" id="TIGR00125">
    <property type="entry name" value="cyt_tran_rel"/>
    <property type="match status" value="1"/>
</dbReference>
<dbReference type="GO" id="GO:0005524">
    <property type="term" value="F:ATP binding"/>
    <property type="evidence" value="ECO:0007669"/>
    <property type="project" value="UniProtKB-KW"/>
</dbReference>
<dbReference type="GO" id="GO:0004592">
    <property type="term" value="F:pantoate-beta-alanine ligase activity"/>
    <property type="evidence" value="ECO:0007669"/>
    <property type="project" value="UniProtKB-EC"/>
</dbReference>
<dbReference type="UniPathway" id="UPA00028">
    <property type="reaction ID" value="UER00005"/>
</dbReference>
<organism evidence="9">
    <name type="scientific">hydrothermal vent metagenome</name>
    <dbReference type="NCBI Taxonomy" id="652676"/>
    <lineage>
        <taxon>unclassified sequences</taxon>
        <taxon>metagenomes</taxon>
        <taxon>ecological metagenomes</taxon>
    </lineage>
</organism>
<evidence type="ECO:0000256" key="3">
    <source>
        <dbReference type="ARBA" id="ARBA00012219"/>
    </source>
</evidence>
<accession>A0A1W1CHN6</accession>
<keyword evidence="5" id="KW-0566">Pantothenate biosynthesis</keyword>
<gene>
    <name evidence="9" type="ORF">MNB_SV-14-1275</name>
</gene>
<dbReference type="Gene3D" id="3.40.50.620">
    <property type="entry name" value="HUPs"/>
    <property type="match status" value="1"/>
</dbReference>
<evidence type="ECO:0000256" key="4">
    <source>
        <dbReference type="ARBA" id="ARBA00022598"/>
    </source>
</evidence>
<dbReference type="PANTHER" id="PTHR21299">
    <property type="entry name" value="CYTIDYLATE KINASE/PANTOATE-BETA-ALANINE LIGASE"/>
    <property type="match status" value="1"/>
</dbReference>
<dbReference type="PANTHER" id="PTHR21299:SF1">
    <property type="entry name" value="PANTOATE--BETA-ALANINE LIGASE"/>
    <property type="match status" value="1"/>
</dbReference>
<reference evidence="9" key="1">
    <citation type="submission" date="2016-10" db="EMBL/GenBank/DDBJ databases">
        <authorList>
            <person name="de Groot N.N."/>
        </authorList>
    </citation>
    <scope>NUCLEOTIDE SEQUENCE</scope>
</reference>
<keyword evidence="7" id="KW-0067">ATP-binding</keyword>
<comment type="catalytic activity">
    <reaction evidence="8">
        <text>(R)-pantoate + beta-alanine + ATP = (R)-pantothenate + AMP + diphosphate + H(+)</text>
        <dbReference type="Rhea" id="RHEA:10912"/>
        <dbReference type="ChEBI" id="CHEBI:15378"/>
        <dbReference type="ChEBI" id="CHEBI:15980"/>
        <dbReference type="ChEBI" id="CHEBI:29032"/>
        <dbReference type="ChEBI" id="CHEBI:30616"/>
        <dbReference type="ChEBI" id="CHEBI:33019"/>
        <dbReference type="ChEBI" id="CHEBI:57966"/>
        <dbReference type="ChEBI" id="CHEBI:456215"/>
        <dbReference type="EC" id="6.3.2.1"/>
    </reaction>
</comment>
<dbReference type="EMBL" id="FPHN01000183">
    <property type="protein sequence ID" value="SFV65378.1"/>
    <property type="molecule type" value="Genomic_DNA"/>
</dbReference>
<protein>
    <recommendedName>
        <fullName evidence="3">pantoate--beta-alanine ligase (AMP-forming)</fullName>
        <ecNumber evidence="3">6.3.2.1</ecNumber>
    </recommendedName>
</protein>
<dbReference type="GO" id="GO:0005829">
    <property type="term" value="C:cytosol"/>
    <property type="evidence" value="ECO:0007669"/>
    <property type="project" value="TreeGrafter"/>
</dbReference>
<keyword evidence="4 9" id="KW-0436">Ligase</keyword>
<name>A0A1W1CHN6_9ZZZZ</name>
<evidence type="ECO:0000256" key="7">
    <source>
        <dbReference type="ARBA" id="ARBA00022840"/>
    </source>
</evidence>